<organism evidence="2 3">
    <name type="scientific">Gramella jeungdoensis</name>
    <dbReference type="NCBI Taxonomy" id="708091"/>
    <lineage>
        <taxon>Bacteria</taxon>
        <taxon>Pseudomonadati</taxon>
        <taxon>Bacteroidota</taxon>
        <taxon>Flavobacteriia</taxon>
        <taxon>Flavobacteriales</taxon>
        <taxon>Flavobacteriaceae</taxon>
        <taxon>Christiangramia</taxon>
    </lineage>
</organism>
<proteinExistence type="predicted"/>
<gene>
    <name evidence="2" type="ORF">NE848_05715</name>
</gene>
<evidence type="ECO:0000256" key="1">
    <source>
        <dbReference type="SAM" id="Phobius"/>
    </source>
</evidence>
<reference evidence="2" key="1">
    <citation type="submission" date="2022-06" db="EMBL/GenBank/DDBJ databases">
        <title>Gramella sediminis sp. nov., isolated from deep-sea sediment of the Indian Ocean.</title>
        <authorList>
            <person name="Yang L."/>
        </authorList>
    </citation>
    <scope>NUCLEOTIDE SEQUENCE</scope>
    <source>
        <strain evidence="2">HMD3159</strain>
    </source>
</reference>
<dbReference type="InterPro" id="IPR045749">
    <property type="entry name" value="DUF6090"/>
</dbReference>
<keyword evidence="3" id="KW-1185">Reference proteome</keyword>
<keyword evidence="1" id="KW-1133">Transmembrane helix</keyword>
<feature type="transmembrane region" description="Helical" evidence="1">
    <location>
        <begin position="21"/>
        <end position="42"/>
    </location>
</feature>
<keyword evidence="1" id="KW-0472">Membrane</keyword>
<dbReference type="EMBL" id="JAMSCK010000002">
    <property type="protein sequence ID" value="MCM8568866.1"/>
    <property type="molecule type" value="Genomic_DNA"/>
</dbReference>
<evidence type="ECO:0000313" key="3">
    <source>
        <dbReference type="Proteomes" id="UP001155077"/>
    </source>
</evidence>
<protein>
    <submittedName>
        <fullName evidence="2">DUF6090 family protein</fullName>
    </submittedName>
</protein>
<keyword evidence="1" id="KW-0812">Transmembrane</keyword>
<comment type="caution">
    <text evidence="2">The sequence shown here is derived from an EMBL/GenBank/DDBJ whole genome shotgun (WGS) entry which is preliminary data.</text>
</comment>
<evidence type="ECO:0000313" key="2">
    <source>
        <dbReference type="EMBL" id="MCM8568866.1"/>
    </source>
</evidence>
<dbReference type="Pfam" id="PF19578">
    <property type="entry name" value="DUF6090"/>
    <property type="match status" value="1"/>
</dbReference>
<sequence length="243" mass="28357">MIKFFRNIRHRLLRENRISRYLIYAIGEIILVVIGILIALQINGWNEARLNEKKERAFLLEIKENLNEDRQTIENIQSRNAIKLKTIDSAFYYLSIENGKNFSNLLPIITNYDMFTPTSVAFDNMVSSGNINLLSSDELRKTISHYYSSEAFNGIQDQIKITTQDFLRDVAPKMVNLEMMKFVTKLDFDVRSAKEITVYKDTYVLSHLFVMKNKTIEHNNALKKNAINAQKLMSNIEEYLVEN</sequence>
<dbReference type="Proteomes" id="UP001155077">
    <property type="component" value="Unassembled WGS sequence"/>
</dbReference>
<dbReference type="RefSeq" id="WP_252111335.1">
    <property type="nucleotide sequence ID" value="NZ_JAMSCK010000002.1"/>
</dbReference>
<name>A0ABT0YZG3_9FLAO</name>
<accession>A0ABT0YZG3</accession>